<dbReference type="InterPro" id="IPR002145">
    <property type="entry name" value="CopG"/>
</dbReference>
<dbReference type="AlphaFoldDB" id="C4LGJ0"/>
<gene>
    <name evidence="2" type="ordered locus">ckrop_2112</name>
</gene>
<accession>C4LGJ0</accession>
<dbReference type="HOGENOM" id="CLU_179940_0_0_11"/>
<evidence type="ECO:0000313" key="2">
    <source>
        <dbReference type="EMBL" id="ACR18809.1"/>
    </source>
</evidence>
<dbReference type="KEGG" id="ckp:ckrop_2112"/>
<protein>
    <recommendedName>
        <fullName evidence="1">Ribbon-helix-helix protein CopG domain-containing protein</fullName>
    </recommendedName>
</protein>
<evidence type="ECO:0000259" key="1">
    <source>
        <dbReference type="Pfam" id="PF01402"/>
    </source>
</evidence>
<feature type="domain" description="Ribbon-helix-helix protein CopG" evidence="1">
    <location>
        <begin position="53"/>
        <end position="86"/>
    </location>
</feature>
<sequence length="92" mass="10366">MTPLLHYDICMRIRLTDDQLATYVAEAEDGYDVDRLITRGCGYPGQGIRPTHVVTVHLTAAELTELDQRADRVHMNRSAAIRYAITHSQPEA</sequence>
<dbReference type="Proteomes" id="UP000001473">
    <property type="component" value="Chromosome"/>
</dbReference>
<evidence type="ECO:0000313" key="3">
    <source>
        <dbReference type="Proteomes" id="UP000001473"/>
    </source>
</evidence>
<keyword evidence="3" id="KW-1185">Reference proteome</keyword>
<name>C4LGJ0_CORK4</name>
<reference evidence="2 3" key="1">
    <citation type="journal article" date="2008" name="J. Biotechnol.">
        <title>Ultrafast pyrosequencing of Corynebacterium kroppenstedtii DSM44385 revealed insights into the physiology of a lipophilic corynebacterium that lacks mycolic acids.</title>
        <authorList>
            <person name="Tauch A."/>
            <person name="Schneider J."/>
            <person name="Szczepanowski R."/>
            <person name="Tilker A."/>
            <person name="Viehoever P."/>
            <person name="Gartemann K.-H."/>
            <person name="Arnold W."/>
            <person name="Blom J."/>
            <person name="Brinkrolf K."/>
            <person name="Brune I."/>
            <person name="Goetker S."/>
            <person name="Weisshaar B."/>
            <person name="Goesmann A."/>
            <person name="Droege M."/>
            <person name="Puehler A."/>
        </authorList>
    </citation>
    <scope>NUCLEOTIDE SEQUENCE [LARGE SCALE GENOMIC DNA]</scope>
    <source>
        <strain evidence="3">DSM 44385 / JCM 11950 / CIP 105744 / CCUG 35717</strain>
    </source>
</reference>
<proteinExistence type="predicted"/>
<dbReference type="Pfam" id="PF01402">
    <property type="entry name" value="RHH_1"/>
    <property type="match status" value="1"/>
</dbReference>
<dbReference type="EMBL" id="CP001620">
    <property type="protein sequence ID" value="ACR18809.1"/>
    <property type="molecule type" value="Genomic_DNA"/>
</dbReference>
<organism evidence="2 3">
    <name type="scientific">Corynebacterium kroppenstedtii (strain DSM 44385 / JCM 11950 / CIP 105744 / CCUG 35717)</name>
    <dbReference type="NCBI Taxonomy" id="645127"/>
    <lineage>
        <taxon>Bacteria</taxon>
        <taxon>Bacillati</taxon>
        <taxon>Actinomycetota</taxon>
        <taxon>Actinomycetes</taxon>
        <taxon>Mycobacteriales</taxon>
        <taxon>Corynebacteriaceae</taxon>
        <taxon>Corynebacterium</taxon>
    </lineage>
</organism>
<dbReference type="GO" id="GO:0006355">
    <property type="term" value="P:regulation of DNA-templated transcription"/>
    <property type="evidence" value="ECO:0007669"/>
    <property type="project" value="InterPro"/>
</dbReference>